<evidence type="ECO:0000256" key="1">
    <source>
        <dbReference type="SAM" id="MobiDB-lite"/>
    </source>
</evidence>
<accession>A0A3P7N242</accession>
<reference evidence="2 3" key="1">
    <citation type="submission" date="2018-11" db="EMBL/GenBank/DDBJ databases">
        <authorList>
            <consortium name="Pathogen Informatics"/>
        </authorList>
    </citation>
    <scope>NUCLEOTIDE SEQUENCE [LARGE SCALE GENOMIC DNA]</scope>
</reference>
<gene>
    <name evidence="2" type="ORF">CGOC_LOCUS11591</name>
</gene>
<name>A0A3P7N242_CYLGO</name>
<dbReference type="EMBL" id="UYRV01117323">
    <property type="protein sequence ID" value="VDN30593.1"/>
    <property type="molecule type" value="Genomic_DNA"/>
</dbReference>
<sequence>MAYVSVHHYLPKDRQKKRKKILPQTYEDPCSSVLCMRSFRNEPITSLGWLFEKSSKGTVEQMKPKSTENKSAARRRSRKQKVSIFCCSTWWSENQNQ</sequence>
<dbReference type="OrthoDB" id="5869343at2759"/>
<proteinExistence type="predicted"/>
<keyword evidence="3" id="KW-1185">Reference proteome</keyword>
<protein>
    <submittedName>
        <fullName evidence="2">Uncharacterized protein</fullName>
    </submittedName>
</protein>
<dbReference type="AlphaFoldDB" id="A0A3P7N242"/>
<feature type="region of interest" description="Disordered" evidence="1">
    <location>
        <begin position="58"/>
        <end position="81"/>
    </location>
</feature>
<feature type="compositionally biased region" description="Basic residues" evidence="1">
    <location>
        <begin position="72"/>
        <end position="81"/>
    </location>
</feature>
<dbReference type="Proteomes" id="UP000271889">
    <property type="component" value="Unassembled WGS sequence"/>
</dbReference>
<evidence type="ECO:0000313" key="2">
    <source>
        <dbReference type="EMBL" id="VDN30593.1"/>
    </source>
</evidence>
<organism evidence="2 3">
    <name type="scientific">Cylicostephanus goldi</name>
    <name type="common">Nematode worm</name>
    <dbReference type="NCBI Taxonomy" id="71465"/>
    <lineage>
        <taxon>Eukaryota</taxon>
        <taxon>Metazoa</taxon>
        <taxon>Ecdysozoa</taxon>
        <taxon>Nematoda</taxon>
        <taxon>Chromadorea</taxon>
        <taxon>Rhabditida</taxon>
        <taxon>Rhabditina</taxon>
        <taxon>Rhabditomorpha</taxon>
        <taxon>Strongyloidea</taxon>
        <taxon>Strongylidae</taxon>
        <taxon>Cylicostephanus</taxon>
    </lineage>
</organism>
<evidence type="ECO:0000313" key="3">
    <source>
        <dbReference type="Proteomes" id="UP000271889"/>
    </source>
</evidence>